<sequence>MKYLKFVLLFLILFYSCAYPDRDPAPDSTVFFVNNSDKSLLEYSVTNYYPDTLIHTGNPFARLVKLFVIEPYFTSKRGTCWKSYLSKSSTGVMTIFLFDKAVVDTVPWDKIREDYLVAKRYEYTLEQLDSLNWTITYP</sequence>
<dbReference type="AlphaFoldDB" id="E2NN54"/>
<dbReference type="Proteomes" id="UP000003711">
    <property type="component" value="Unassembled WGS sequence"/>
</dbReference>
<organism evidence="2 3">
    <name type="scientific">Bacteroides cellulosilyticus DSM 14838</name>
    <dbReference type="NCBI Taxonomy" id="537012"/>
    <lineage>
        <taxon>Bacteria</taxon>
        <taxon>Pseudomonadati</taxon>
        <taxon>Bacteroidota</taxon>
        <taxon>Bacteroidia</taxon>
        <taxon>Bacteroidales</taxon>
        <taxon>Bacteroidaceae</taxon>
        <taxon>Bacteroides</taxon>
    </lineage>
</organism>
<feature type="chain" id="PRO_5003162412" description="Lipoprotein" evidence="1">
    <location>
        <begin position="19"/>
        <end position="138"/>
    </location>
</feature>
<reference evidence="2 3" key="2">
    <citation type="submission" date="2009-01" db="EMBL/GenBank/DDBJ databases">
        <title>Draft genome sequence of Bacteroides cellulosilyticus (DSM 14838).</title>
        <authorList>
            <person name="Sudarsanam P."/>
            <person name="Ley R."/>
            <person name="Guruge J."/>
            <person name="Turnbaugh P.J."/>
            <person name="Mahowald M."/>
            <person name="Liep D."/>
            <person name="Gordon J."/>
        </authorList>
    </citation>
    <scope>NUCLEOTIDE SEQUENCE [LARGE SCALE GENOMIC DNA]</scope>
    <source>
        <strain evidence="2 3">DSM 14838</strain>
    </source>
</reference>
<dbReference type="HOGENOM" id="CLU_2138605_0_0_10"/>
<name>E2NN54_9BACE</name>
<dbReference type="EMBL" id="ACCH01000507">
    <property type="protein sequence ID" value="EEF86651.1"/>
    <property type="molecule type" value="Genomic_DNA"/>
</dbReference>
<protein>
    <recommendedName>
        <fullName evidence="4">Lipoprotein</fullName>
    </recommendedName>
</protein>
<feature type="signal peptide" evidence="1">
    <location>
        <begin position="1"/>
        <end position="18"/>
    </location>
</feature>
<accession>E2NN54</accession>
<proteinExistence type="predicted"/>
<evidence type="ECO:0000313" key="3">
    <source>
        <dbReference type="Proteomes" id="UP000003711"/>
    </source>
</evidence>
<dbReference type="RefSeq" id="WP_007215080.1">
    <property type="nucleotide sequence ID" value="NZ_EQ973533.1"/>
</dbReference>
<evidence type="ECO:0000313" key="2">
    <source>
        <dbReference type="EMBL" id="EEF86651.1"/>
    </source>
</evidence>
<keyword evidence="1" id="KW-0732">Signal</keyword>
<comment type="caution">
    <text evidence="2">The sequence shown here is derived from an EMBL/GenBank/DDBJ whole genome shotgun (WGS) entry which is preliminary data.</text>
</comment>
<evidence type="ECO:0000256" key="1">
    <source>
        <dbReference type="SAM" id="SignalP"/>
    </source>
</evidence>
<reference evidence="2 3" key="1">
    <citation type="submission" date="2008-12" db="EMBL/GenBank/DDBJ databases">
        <authorList>
            <person name="Fulton L."/>
            <person name="Clifton S."/>
            <person name="Fulton B."/>
            <person name="Xu J."/>
            <person name="Minx P."/>
            <person name="Pepin K.H."/>
            <person name="Johnson M."/>
            <person name="Bhonagiri V."/>
            <person name="Nash W.E."/>
            <person name="Mardis E.R."/>
            <person name="Wilson R.K."/>
        </authorList>
    </citation>
    <scope>NUCLEOTIDE SEQUENCE [LARGE SCALE GENOMIC DNA]</scope>
    <source>
        <strain evidence="2 3">DSM 14838</strain>
    </source>
</reference>
<gene>
    <name evidence="2" type="ORF">BACCELL_05749</name>
</gene>
<dbReference type="PROSITE" id="PS51257">
    <property type="entry name" value="PROKAR_LIPOPROTEIN"/>
    <property type="match status" value="1"/>
</dbReference>
<evidence type="ECO:0008006" key="4">
    <source>
        <dbReference type="Google" id="ProtNLM"/>
    </source>
</evidence>